<evidence type="ECO:0000313" key="2">
    <source>
        <dbReference type="EMBL" id="SOD11536.1"/>
    </source>
</evidence>
<keyword evidence="1" id="KW-0472">Membrane</keyword>
<feature type="transmembrane region" description="Helical" evidence="1">
    <location>
        <begin position="6"/>
        <end position="28"/>
    </location>
</feature>
<feature type="transmembrane region" description="Helical" evidence="1">
    <location>
        <begin position="136"/>
        <end position="154"/>
    </location>
</feature>
<accession>A0A285ZPD9</accession>
<feature type="transmembrane region" description="Helical" evidence="1">
    <location>
        <begin position="161"/>
        <end position="184"/>
    </location>
</feature>
<dbReference type="Proteomes" id="UP000219281">
    <property type="component" value="Unassembled WGS sequence"/>
</dbReference>
<evidence type="ECO:0000313" key="3">
    <source>
        <dbReference type="Proteomes" id="UP000219281"/>
    </source>
</evidence>
<protein>
    <submittedName>
        <fullName evidence="2">Uncharacterized protein</fullName>
    </submittedName>
</protein>
<feature type="transmembrane region" description="Helical" evidence="1">
    <location>
        <begin position="204"/>
        <end position="224"/>
    </location>
</feature>
<dbReference type="RefSeq" id="WP_097127663.1">
    <property type="nucleotide sequence ID" value="NZ_OCMT01000001.1"/>
</dbReference>
<dbReference type="AlphaFoldDB" id="A0A285ZPD9"/>
<feature type="transmembrane region" description="Helical" evidence="1">
    <location>
        <begin position="35"/>
        <end position="58"/>
    </location>
</feature>
<proteinExistence type="predicted"/>
<keyword evidence="3" id="KW-1185">Reference proteome</keyword>
<reference evidence="3" key="1">
    <citation type="submission" date="2017-09" db="EMBL/GenBank/DDBJ databases">
        <authorList>
            <person name="Varghese N."/>
            <person name="Submissions S."/>
        </authorList>
    </citation>
    <scope>NUCLEOTIDE SEQUENCE [LARGE SCALE GENOMIC DNA]</scope>
    <source>
        <strain evidence="3">CGMCC 1.12803</strain>
    </source>
</reference>
<feature type="transmembrane region" description="Helical" evidence="1">
    <location>
        <begin position="70"/>
        <end position="88"/>
    </location>
</feature>
<keyword evidence="1" id="KW-1133">Transmembrane helix</keyword>
<evidence type="ECO:0000256" key="1">
    <source>
        <dbReference type="SAM" id="Phobius"/>
    </source>
</evidence>
<feature type="transmembrane region" description="Helical" evidence="1">
    <location>
        <begin position="100"/>
        <end position="121"/>
    </location>
</feature>
<name>A0A285ZPD9_9SPHI</name>
<keyword evidence="1" id="KW-0812">Transmembrane</keyword>
<gene>
    <name evidence="2" type="ORF">SAMN06297358_0199</name>
</gene>
<organism evidence="2 3">
    <name type="scientific">Pedobacter xixiisoli</name>
    <dbReference type="NCBI Taxonomy" id="1476464"/>
    <lineage>
        <taxon>Bacteria</taxon>
        <taxon>Pseudomonadati</taxon>
        <taxon>Bacteroidota</taxon>
        <taxon>Sphingobacteriia</taxon>
        <taxon>Sphingobacteriales</taxon>
        <taxon>Sphingobacteriaceae</taxon>
        <taxon>Pedobacter</taxon>
    </lineage>
</organism>
<dbReference type="OrthoDB" id="675847at2"/>
<sequence>MPKELLDPAAVLFIMITIVLLLFLVFAVKRNRPTTVMIAIVGSLFWLFLQSFLSITGVYRNDTDAIPPKIVSFGIFPMLFLIVILFISKKGRWWIDALPLKALTYLHVIRIPVEVGLYLLYLNKLVPQLMTFEGRNFDILAGVTAPIVAHFFVARKSNPKIILVWNFVCLALLLNVVIIAFLSAPSPLQKLAFEQPNVAILHFPFVWLPTFIVPVVLFAHLVTLRKLLVRKLVY</sequence>
<dbReference type="EMBL" id="OCMT01000001">
    <property type="protein sequence ID" value="SOD11536.1"/>
    <property type="molecule type" value="Genomic_DNA"/>
</dbReference>